<comment type="caution">
    <text evidence="1">The sequence shown here is derived from an EMBL/GenBank/DDBJ whole genome shotgun (WGS) entry which is preliminary data.</text>
</comment>
<gene>
    <name evidence="1" type="ORF">DPMN_136123</name>
</gene>
<dbReference type="AlphaFoldDB" id="A0A9D4FZ88"/>
<proteinExistence type="predicted"/>
<dbReference type="EMBL" id="JAIWYP010000006">
    <property type="protein sequence ID" value="KAH3807775.1"/>
    <property type="molecule type" value="Genomic_DNA"/>
</dbReference>
<keyword evidence="2" id="KW-1185">Reference proteome</keyword>
<reference evidence="1" key="1">
    <citation type="journal article" date="2019" name="bioRxiv">
        <title>The Genome of the Zebra Mussel, Dreissena polymorpha: A Resource for Invasive Species Research.</title>
        <authorList>
            <person name="McCartney M.A."/>
            <person name="Auch B."/>
            <person name="Kono T."/>
            <person name="Mallez S."/>
            <person name="Zhang Y."/>
            <person name="Obille A."/>
            <person name="Becker A."/>
            <person name="Abrahante J.E."/>
            <person name="Garbe J."/>
            <person name="Badalamenti J.P."/>
            <person name="Herman A."/>
            <person name="Mangelson H."/>
            <person name="Liachko I."/>
            <person name="Sullivan S."/>
            <person name="Sone E.D."/>
            <person name="Koren S."/>
            <person name="Silverstein K.A.T."/>
            <person name="Beckman K.B."/>
            <person name="Gohl D.M."/>
        </authorList>
    </citation>
    <scope>NUCLEOTIDE SEQUENCE</scope>
    <source>
        <strain evidence="1">Duluth1</strain>
        <tissue evidence="1">Whole animal</tissue>
    </source>
</reference>
<name>A0A9D4FZ88_DREPO</name>
<reference evidence="1" key="2">
    <citation type="submission" date="2020-11" db="EMBL/GenBank/DDBJ databases">
        <authorList>
            <person name="McCartney M.A."/>
            <person name="Auch B."/>
            <person name="Kono T."/>
            <person name="Mallez S."/>
            <person name="Becker A."/>
            <person name="Gohl D.M."/>
            <person name="Silverstein K.A.T."/>
            <person name="Koren S."/>
            <person name="Bechman K.B."/>
            <person name="Herman A."/>
            <person name="Abrahante J.E."/>
            <person name="Garbe J."/>
        </authorList>
    </citation>
    <scope>NUCLEOTIDE SEQUENCE</scope>
    <source>
        <strain evidence="1">Duluth1</strain>
        <tissue evidence="1">Whole animal</tissue>
    </source>
</reference>
<organism evidence="1 2">
    <name type="scientific">Dreissena polymorpha</name>
    <name type="common">Zebra mussel</name>
    <name type="synonym">Mytilus polymorpha</name>
    <dbReference type="NCBI Taxonomy" id="45954"/>
    <lineage>
        <taxon>Eukaryota</taxon>
        <taxon>Metazoa</taxon>
        <taxon>Spiralia</taxon>
        <taxon>Lophotrochozoa</taxon>
        <taxon>Mollusca</taxon>
        <taxon>Bivalvia</taxon>
        <taxon>Autobranchia</taxon>
        <taxon>Heteroconchia</taxon>
        <taxon>Euheterodonta</taxon>
        <taxon>Imparidentia</taxon>
        <taxon>Neoheterodontei</taxon>
        <taxon>Myida</taxon>
        <taxon>Dreissenoidea</taxon>
        <taxon>Dreissenidae</taxon>
        <taxon>Dreissena</taxon>
    </lineage>
</organism>
<accession>A0A9D4FZ88</accession>
<protein>
    <submittedName>
        <fullName evidence="1">Uncharacterized protein</fullName>
    </submittedName>
</protein>
<dbReference type="Proteomes" id="UP000828390">
    <property type="component" value="Unassembled WGS sequence"/>
</dbReference>
<evidence type="ECO:0000313" key="1">
    <source>
        <dbReference type="EMBL" id="KAH3807775.1"/>
    </source>
</evidence>
<sequence length="88" mass="9431">MYISIITGNRIPNVTVVAGVKVVGNKNILTLNVNESRSITVKGEDDGSILNYKVLGTSGATLGMEQADKSINVTLKLTDTNPKDLRLE</sequence>
<evidence type="ECO:0000313" key="2">
    <source>
        <dbReference type="Proteomes" id="UP000828390"/>
    </source>
</evidence>